<dbReference type="InterPro" id="IPR000064">
    <property type="entry name" value="NLP_P60_dom"/>
</dbReference>
<keyword evidence="8" id="KW-1185">Reference proteome</keyword>
<comment type="similarity">
    <text evidence="1">Belongs to the peptidase C40 family.</text>
</comment>
<dbReference type="HOGENOM" id="CLU_016043_1_6_9"/>
<evidence type="ECO:0000256" key="2">
    <source>
        <dbReference type="ARBA" id="ARBA00022670"/>
    </source>
</evidence>
<evidence type="ECO:0000256" key="3">
    <source>
        <dbReference type="ARBA" id="ARBA00022801"/>
    </source>
</evidence>
<evidence type="ECO:0000256" key="4">
    <source>
        <dbReference type="ARBA" id="ARBA00022807"/>
    </source>
</evidence>
<keyword evidence="2" id="KW-0645">Protease</keyword>
<dbReference type="SUPFAM" id="SSF47090">
    <property type="entry name" value="PGBD-like"/>
    <property type="match status" value="1"/>
</dbReference>
<feature type="domain" description="NlpC/P60" evidence="6">
    <location>
        <begin position="125"/>
        <end position="246"/>
    </location>
</feature>
<keyword evidence="3" id="KW-0378">Hydrolase</keyword>
<dbReference type="PANTHER" id="PTHR47053">
    <property type="entry name" value="MUREIN DD-ENDOPEPTIDASE MEPH-RELATED"/>
    <property type="match status" value="1"/>
</dbReference>
<dbReference type="OrthoDB" id="9808890at2"/>
<dbReference type="GO" id="GO:0006508">
    <property type="term" value="P:proteolysis"/>
    <property type="evidence" value="ECO:0007669"/>
    <property type="project" value="UniProtKB-KW"/>
</dbReference>
<dbReference type="Gene3D" id="1.10.101.10">
    <property type="entry name" value="PGBD-like superfamily/PGBD"/>
    <property type="match status" value="1"/>
</dbReference>
<keyword evidence="4" id="KW-0788">Thiol protease</keyword>
<dbReference type="InterPro" id="IPR051202">
    <property type="entry name" value="Peptidase_C40"/>
</dbReference>
<name>G9YIF2_9FIRM</name>
<dbReference type="SUPFAM" id="SSF54001">
    <property type="entry name" value="Cysteine proteinases"/>
    <property type="match status" value="1"/>
</dbReference>
<gene>
    <name evidence="7" type="ORF">HMPREF0080_01444</name>
</gene>
<dbReference type="InterPro" id="IPR002477">
    <property type="entry name" value="Peptidoglycan-bd-like"/>
</dbReference>
<dbReference type="Gene3D" id="3.90.1720.10">
    <property type="entry name" value="endopeptidase domain like (from Nostoc punctiforme)"/>
    <property type="match status" value="1"/>
</dbReference>
<dbReference type="Pfam" id="PF01471">
    <property type="entry name" value="PG_binding_1"/>
    <property type="match status" value="1"/>
</dbReference>
<dbReference type="InterPro" id="IPR038765">
    <property type="entry name" value="Papain-like_cys_pep_sf"/>
</dbReference>
<dbReference type="PANTHER" id="PTHR47053:SF1">
    <property type="entry name" value="MUREIN DD-ENDOPEPTIDASE MEPH-RELATED"/>
    <property type="match status" value="1"/>
</dbReference>
<evidence type="ECO:0000256" key="1">
    <source>
        <dbReference type="ARBA" id="ARBA00007074"/>
    </source>
</evidence>
<dbReference type="InterPro" id="IPR036365">
    <property type="entry name" value="PGBD-like_sf"/>
</dbReference>
<evidence type="ECO:0000313" key="7">
    <source>
        <dbReference type="EMBL" id="EHM39755.1"/>
    </source>
</evidence>
<keyword evidence="5" id="KW-0732">Signal</keyword>
<dbReference type="Pfam" id="PF00877">
    <property type="entry name" value="NLPC_P60"/>
    <property type="match status" value="1"/>
</dbReference>
<dbReference type="PATRIC" id="fig|861450.3.peg.1334"/>
<evidence type="ECO:0000259" key="6">
    <source>
        <dbReference type="PROSITE" id="PS51935"/>
    </source>
</evidence>
<comment type="caution">
    <text evidence="7">The sequence shown here is derived from an EMBL/GenBank/DDBJ whole genome shotgun (WGS) entry which is preliminary data.</text>
</comment>
<dbReference type="STRING" id="861450.HMPREF0080_01444"/>
<dbReference type="PROSITE" id="PS51935">
    <property type="entry name" value="NLPC_P60"/>
    <property type="match status" value="1"/>
</dbReference>
<dbReference type="Proteomes" id="UP000005481">
    <property type="component" value="Unassembled WGS sequence"/>
</dbReference>
<dbReference type="eggNOG" id="COG0791">
    <property type="taxonomic scope" value="Bacteria"/>
</dbReference>
<evidence type="ECO:0000256" key="5">
    <source>
        <dbReference type="SAM" id="SignalP"/>
    </source>
</evidence>
<organism evidence="7 8">
    <name type="scientific">Anaeroglobus geminatus F0357</name>
    <dbReference type="NCBI Taxonomy" id="861450"/>
    <lineage>
        <taxon>Bacteria</taxon>
        <taxon>Bacillati</taxon>
        <taxon>Bacillota</taxon>
        <taxon>Negativicutes</taxon>
        <taxon>Veillonellales</taxon>
        <taxon>Veillonellaceae</taxon>
        <taxon>Anaeroglobus</taxon>
    </lineage>
</organism>
<dbReference type="GO" id="GO:0008234">
    <property type="term" value="F:cysteine-type peptidase activity"/>
    <property type="evidence" value="ECO:0007669"/>
    <property type="project" value="UniProtKB-KW"/>
</dbReference>
<dbReference type="InterPro" id="IPR036366">
    <property type="entry name" value="PGBDSf"/>
</dbReference>
<feature type="chain" id="PRO_5003529053" evidence="5">
    <location>
        <begin position="25"/>
        <end position="247"/>
    </location>
</feature>
<dbReference type="EMBL" id="AGCJ01000060">
    <property type="protein sequence ID" value="EHM39755.1"/>
    <property type="molecule type" value="Genomic_DNA"/>
</dbReference>
<dbReference type="eggNOG" id="COG3409">
    <property type="taxonomic scope" value="Bacteria"/>
</dbReference>
<feature type="signal peptide" evidence="5">
    <location>
        <begin position="1"/>
        <end position="24"/>
    </location>
</feature>
<dbReference type="RefSeq" id="WP_006790412.1">
    <property type="nucleotide sequence ID" value="NZ_JH417599.1"/>
</dbReference>
<sequence length="247" mass="26591">MWRKISKAAAVCAFAALAVLPVGAYSVGSQGPDVTFLQKQLVKRGYKIGVDGIFGNDTRRAVERFQADKGLAVSGSVDGKTYKLLTGKTMPQEQAKKAAPAKKKKAVTIQDYGKGKAGKSDVRHNAFGSKVVNQAYQYIGVPYVFGGNTPSGFDCSGFTKFVFARNGITLPRMADEQYRLGSAVARAELVPGDLVFFSTYEPGVSHAGIYVGNNQFISATSSNGIHVDSLNSEYWGSHYIGAKRIKR</sequence>
<protein>
    <submittedName>
        <fullName evidence="7">NlpC/P60 family protein</fullName>
    </submittedName>
</protein>
<evidence type="ECO:0000313" key="8">
    <source>
        <dbReference type="Proteomes" id="UP000005481"/>
    </source>
</evidence>
<proteinExistence type="inferred from homology"/>
<reference evidence="7 8" key="1">
    <citation type="submission" date="2011-08" db="EMBL/GenBank/DDBJ databases">
        <authorList>
            <person name="Weinstock G."/>
            <person name="Sodergren E."/>
            <person name="Clifton S."/>
            <person name="Fulton L."/>
            <person name="Fulton B."/>
            <person name="Courtney L."/>
            <person name="Fronick C."/>
            <person name="Harrison M."/>
            <person name="Strong C."/>
            <person name="Farmer C."/>
            <person name="Delahaunty K."/>
            <person name="Markovic C."/>
            <person name="Hall O."/>
            <person name="Minx P."/>
            <person name="Tomlinson C."/>
            <person name="Mitreva M."/>
            <person name="Hou S."/>
            <person name="Chen J."/>
            <person name="Wollam A."/>
            <person name="Pepin K.H."/>
            <person name="Johnson M."/>
            <person name="Bhonagiri V."/>
            <person name="Zhang X."/>
            <person name="Suruliraj S."/>
            <person name="Warren W."/>
            <person name="Chinwalla A."/>
            <person name="Mardis E.R."/>
            <person name="Wilson R.K."/>
        </authorList>
    </citation>
    <scope>NUCLEOTIDE SEQUENCE [LARGE SCALE GENOMIC DNA]</scope>
    <source>
        <strain evidence="7 8">F0357</strain>
    </source>
</reference>
<accession>G9YIF2</accession>
<dbReference type="AlphaFoldDB" id="G9YIF2"/>